<dbReference type="InterPro" id="IPR004244">
    <property type="entry name" value="Transposase_22"/>
</dbReference>
<dbReference type="EMBL" id="JAWDJR010000018">
    <property type="protein sequence ID" value="KAK9958404.1"/>
    <property type="molecule type" value="Genomic_DNA"/>
</dbReference>
<gene>
    <name evidence="3" type="ORF">ABG768_010526</name>
</gene>
<keyword evidence="1" id="KW-0175">Coiled coil</keyword>
<keyword evidence="4" id="KW-1185">Reference proteome</keyword>
<name>A0AAW1ZAA9_CULAL</name>
<reference evidence="3 4" key="1">
    <citation type="submission" date="2024-05" db="EMBL/GenBank/DDBJ databases">
        <title>A high-quality chromosomal-level genome assembly of Topmouth culter (Culter alburnus).</title>
        <authorList>
            <person name="Zhao H."/>
        </authorList>
    </citation>
    <scope>NUCLEOTIDE SEQUENCE [LARGE SCALE GENOMIC DNA]</scope>
    <source>
        <strain evidence="3">CATC2023</strain>
        <tissue evidence="3">Muscle</tissue>
    </source>
</reference>
<dbReference type="Proteomes" id="UP001479290">
    <property type="component" value="Unassembled WGS sequence"/>
</dbReference>
<feature type="coiled-coil region" evidence="1">
    <location>
        <begin position="124"/>
        <end position="175"/>
    </location>
</feature>
<feature type="compositionally biased region" description="Basic residues" evidence="2">
    <location>
        <begin position="1"/>
        <end position="11"/>
    </location>
</feature>
<evidence type="ECO:0000256" key="1">
    <source>
        <dbReference type="SAM" id="Coils"/>
    </source>
</evidence>
<comment type="caution">
    <text evidence="3">The sequence shown here is derived from an EMBL/GenBank/DDBJ whole genome shotgun (WGS) entry which is preliminary data.</text>
</comment>
<dbReference type="PANTHER" id="PTHR11505">
    <property type="entry name" value="L1 TRANSPOSABLE ELEMENT-RELATED"/>
    <property type="match status" value="1"/>
</dbReference>
<evidence type="ECO:0000313" key="4">
    <source>
        <dbReference type="Proteomes" id="UP001479290"/>
    </source>
</evidence>
<sequence>MPKSKKKKRNTKSSTISLHVPLNMEDNQSQESVAQNPLSGDEMCWYETTPEPLSDTDLFPILAGETPEKPAKKRSRESQSGGRNWETANAELMEAIRAMTSKQDETLRRVSAIGITTEATSKRVEELTTTVKQLSLDVQQHKQTLEKMKVANTKLQEENKHLREAVAECQRYSRRWSLKMHGVRESRDEDIRGKIIDILGKMAPKLREDLKLGIDIVHRVGKLRDDGAARSTIVLFALRRLRDAVWKEAKNSQYLQENRLRITEALSPEDRTAREKLWPLIKKAREEGKKASFRGASAVINGKVIDCPE</sequence>
<organism evidence="3 4">
    <name type="scientific">Culter alburnus</name>
    <name type="common">Topmouth culter</name>
    <dbReference type="NCBI Taxonomy" id="194366"/>
    <lineage>
        <taxon>Eukaryota</taxon>
        <taxon>Metazoa</taxon>
        <taxon>Chordata</taxon>
        <taxon>Craniata</taxon>
        <taxon>Vertebrata</taxon>
        <taxon>Euteleostomi</taxon>
        <taxon>Actinopterygii</taxon>
        <taxon>Neopterygii</taxon>
        <taxon>Teleostei</taxon>
        <taxon>Ostariophysi</taxon>
        <taxon>Cypriniformes</taxon>
        <taxon>Xenocyprididae</taxon>
        <taxon>Xenocypridinae</taxon>
        <taxon>Culter</taxon>
    </lineage>
</organism>
<dbReference type="AlphaFoldDB" id="A0AAW1ZAA9"/>
<protein>
    <submittedName>
        <fullName evidence="3">Uncharacterized protein</fullName>
    </submittedName>
</protein>
<accession>A0AAW1ZAA9</accession>
<dbReference type="Gene3D" id="3.30.70.1820">
    <property type="entry name" value="L1 transposable element, RRM domain"/>
    <property type="match status" value="1"/>
</dbReference>
<proteinExistence type="predicted"/>
<evidence type="ECO:0000313" key="3">
    <source>
        <dbReference type="EMBL" id="KAK9958404.1"/>
    </source>
</evidence>
<feature type="region of interest" description="Disordered" evidence="2">
    <location>
        <begin position="1"/>
        <end position="36"/>
    </location>
</feature>
<evidence type="ECO:0000256" key="2">
    <source>
        <dbReference type="SAM" id="MobiDB-lite"/>
    </source>
</evidence>
<feature type="region of interest" description="Disordered" evidence="2">
    <location>
        <begin position="55"/>
        <end position="85"/>
    </location>
</feature>
<feature type="compositionally biased region" description="Polar residues" evidence="2">
    <location>
        <begin position="25"/>
        <end position="36"/>
    </location>
</feature>